<organism evidence="4 5">
    <name type="scientific">Hungatella hathewayi WAL-18680</name>
    <dbReference type="NCBI Taxonomy" id="742737"/>
    <lineage>
        <taxon>Bacteria</taxon>
        <taxon>Bacillati</taxon>
        <taxon>Bacillota</taxon>
        <taxon>Clostridia</taxon>
        <taxon>Lachnospirales</taxon>
        <taxon>Lachnospiraceae</taxon>
        <taxon>Hungatella</taxon>
    </lineage>
</organism>
<keyword evidence="1 2" id="KW-0238">DNA-binding</keyword>
<dbReference type="InterPro" id="IPR009057">
    <property type="entry name" value="Homeodomain-like_sf"/>
</dbReference>
<dbReference type="AlphaFoldDB" id="G5IGZ6"/>
<evidence type="ECO:0000313" key="5">
    <source>
        <dbReference type="Proteomes" id="UP000005384"/>
    </source>
</evidence>
<name>G5IGZ6_9FIRM</name>
<reference evidence="4 5" key="1">
    <citation type="submission" date="2011-08" db="EMBL/GenBank/DDBJ databases">
        <title>The Genome Sequence of Clostridium hathewayi WAL-18680.</title>
        <authorList>
            <consortium name="The Broad Institute Genome Sequencing Platform"/>
            <person name="Earl A."/>
            <person name="Ward D."/>
            <person name="Feldgarden M."/>
            <person name="Gevers D."/>
            <person name="Finegold S.M."/>
            <person name="Summanen P.H."/>
            <person name="Molitoris D.R."/>
            <person name="Song M."/>
            <person name="Daigneault M."/>
            <person name="Allen-Vercoe E."/>
            <person name="Young S.K."/>
            <person name="Zeng Q."/>
            <person name="Gargeya S."/>
            <person name="Fitzgerald M."/>
            <person name="Haas B."/>
            <person name="Abouelleil A."/>
            <person name="Alvarado L."/>
            <person name="Arachchi H.M."/>
            <person name="Berlin A."/>
            <person name="Brown A."/>
            <person name="Chapman S.B."/>
            <person name="Chen Z."/>
            <person name="Dunbar C."/>
            <person name="Freedman E."/>
            <person name="Gearin G."/>
            <person name="Gellesch M."/>
            <person name="Goldberg J."/>
            <person name="Griggs A."/>
            <person name="Gujja S."/>
            <person name="Heiman D."/>
            <person name="Howarth C."/>
            <person name="Larson L."/>
            <person name="Lui A."/>
            <person name="MacDonald P.J.P."/>
            <person name="Montmayeur A."/>
            <person name="Murphy C."/>
            <person name="Neiman D."/>
            <person name="Pearson M."/>
            <person name="Priest M."/>
            <person name="Roberts A."/>
            <person name="Saif S."/>
            <person name="Shea T."/>
            <person name="Shenoy N."/>
            <person name="Sisk P."/>
            <person name="Stolte C."/>
            <person name="Sykes S."/>
            <person name="Wortman J."/>
            <person name="Nusbaum C."/>
            <person name="Birren B."/>
        </authorList>
    </citation>
    <scope>NUCLEOTIDE SEQUENCE [LARGE SCALE GENOMIC DNA]</scope>
    <source>
        <strain evidence="4 5">WAL-18680</strain>
    </source>
</reference>
<dbReference type="SUPFAM" id="SSF46689">
    <property type="entry name" value="Homeodomain-like"/>
    <property type="match status" value="1"/>
</dbReference>
<protein>
    <recommendedName>
        <fullName evidence="3">HTH tetR-type domain-containing protein</fullName>
    </recommendedName>
</protein>
<keyword evidence="5" id="KW-1185">Reference proteome</keyword>
<dbReference type="RefSeq" id="WP_006780753.1">
    <property type="nucleotide sequence ID" value="NZ_JH379027.1"/>
</dbReference>
<feature type="domain" description="HTH tetR-type" evidence="3">
    <location>
        <begin position="6"/>
        <end position="66"/>
    </location>
</feature>
<dbReference type="HOGENOM" id="CLU_1501539_0_0_9"/>
<evidence type="ECO:0000256" key="1">
    <source>
        <dbReference type="ARBA" id="ARBA00023125"/>
    </source>
</evidence>
<evidence type="ECO:0000259" key="3">
    <source>
        <dbReference type="PROSITE" id="PS50977"/>
    </source>
</evidence>
<dbReference type="EMBL" id="ADLN01000069">
    <property type="protein sequence ID" value="EHI59252.1"/>
    <property type="molecule type" value="Genomic_DNA"/>
</dbReference>
<evidence type="ECO:0000313" key="4">
    <source>
        <dbReference type="EMBL" id="EHI59252.1"/>
    </source>
</evidence>
<evidence type="ECO:0000256" key="2">
    <source>
        <dbReference type="PROSITE-ProRule" id="PRU00335"/>
    </source>
</evidence>
<feature type="DNA-binding region" description="H-T-H motif" evidence="2">
    <location>
        <begin position="29"/>
        <end position="48"/>
    </location>
</feature>
<dbReference type="Proteomes" id="UP000005384">
    <property type="component" value="Unassembled WGS sequence"/>
</dbReference>
<dbReference type="PATRIC" id="fig|742737.3.peg.2781"/>
<dbReference type="Pfam" id="PF00440">
    <property type="entry name" value="TetR_N"/>
    <property type="match status" value="1"/>
</dbReference>
<dbReference type="InterPro" id="IPR001647">
    <property type="entry name" value="HTH_TetR"/>
</dbReference>
<gene>
    <name evidence="4" type="ORF">HMPREF9473_02774</name>
</gene>
<proteinExistence type="predicted"/>
<sequence length="179" mass="20899">MKEKGRNLMEDLMEEGIRLIMERGVEGFSNRAVAERCHVSCAAPFKHFKDRQAFFGSISEKLDGELLEQMEELTVRYQGNHKQAHLAMCRAYILFLIKYPFLINQSFWRTINEEQAIGIRSWKSFQRMIEEFNGYFDDIGMPEEGRGEMLFLIPDIRLRRRLCGHQRPVAGTGASGRLY</sequence>
<comment type="caution">
    <text evidence="4">The sequence shown here is derived from an EMBL/GenBank/DDBJ whole genome shotgun (WGS) entry which is preliminary data.</text>
</comment>
<accession>G5IGZ6</accession>
<dbReference type="Gene3D" id="1.10.357.10">
    <property type="entry name" value="Tetracycline Repressor, domain 2"/>
    <property type="match status" value="1"/>
</dbReference>
<dbReference type="PROSITE" id="PS50977">
    <property type="entry name" value="HTH_TETR_2"/>
    <property type="match status" value="1"/>
</dbReference>
<dbReference type="GO" id="GO:0003677">
    <property type="term" value="F:DNA binding"/>
    <property type="evidence" value="ECO:0007669"/>
    <property type="project" value="UniProtKB-UniRule"/>
</dbReference>